<dbReference type="Pfam" id="PF08942">
    <property type="entry name" value="DUF1919"/>
    <property type="match status" value="1"/>
</dbReference>
<comment type="caution">
    <text evidence="1">The sequence shown here is derived from an EMBL/GenBank/DDBJ whole genome shotgun (WGS) entry which is preliminary data.</text>
</comment>
<protein>
    <submittedName>
        <fullName evidence="1">DUF1919 domain-containing protein</fullName>
    </submittedName>
</protein>
<dbReference type="RefSeq" id="WP_273748661.1">
    <property type="nucleotide sequence ID" value="NZ_JAQSJE010000009.1"/>
</dbReference>
<accession>A0ABT5MRZ4</accession>
<name>A0ABT5MRZ4_9PAST</name>
<dbReference type="Proteomes" id="UP001221909">
    <property type="component" value="Unassembled WGS sequence"/>
</dbReference>
<proteinExistence type="predicted"/>
<reference evidence="1 2" key="1">
    <citation type="submission" date="2023-02" db="EMBL/GenBank/DDBJ databases">
        <title>Mannheimia cairiniae sp. nov., a novel species of Mannheimia obtained from moscovy ducks (Cairina moschata) and reclassification of Mannheimia ovis as heterotypic synonym of Mannheimia pernigra.</title>
        <authorList>
            <person name="Christensen H."/>
        </authorList>
    </citation>
    <scope>NUCLEOTIDE SEQUENCE [LARGE SCALE GENOMIC DNA]</scope>
    <source>
        <strain evidence="1 2">AT1</strain>
    </source>
</reference>
<dbReference type="InterPro" id="IPR037226">
    <property type="entry name" value="CAC2185-like_sf"/>
</dbReference>
<dbReference type="EMBL" id="JAQSJE010000009">
    <property type="protein sequence ID" value="MDD0824950.1"/>
    <property type="molecule type" value="Genomic_DNA"/>
</dbReference>
<keyword evidence="2" id="KW-1185">Reference proteome</keyword>
<dbReference type="InterPro" id="IPR015037">
    <property type="entry name" value="DUF1919"/>
</dbReference>
<dbReference type="SUPFAM" id="SSF142795">
    <property type="entry name" value="CAC2185-like"/>
    <property type="match status" value="1"/>
</dbReference>
<organism evidence="1 2">
    <name type="scientific">Mannheimia cairinae</name>
    <dbReference type="NCBI Taxonomy" id="3025936"/>
    <lineage>
        <taxon>Bacteria</taxon>
        <taxon>Pseudomonadati</taxon>
        <taxon>Pseudomonadota</taxon>
        <taxon>Gammaproteobacteria</taxon>
        <taxon>Pasteurellales</taxon>
        <taxon>Pasteurellaceae</taxon>
        <taxon>Mannheimia</taxon>
    </lineage>
</organism>
<evidence type="ECO:0000313" key="2">
    <source>
        <dbReference type="Proteomes" id="UP001221909"/>
    </source>
</evidence>
<evidence type="ECO:0000313" key="1">
    <source>
        <dbReference type="EMBL" id="MDD0824950.1"/>
    </source>
</evidence>
<sequence length="208" mass="25148">MTLSLSKRIYNKFNQIVRNIMNRARRKKLQNTHFSVLSHNCTGGFMLHDLGLQFRSPFVNLYLSPEDFIRYLKNIEHYRQQSLEFINEKDYPVAKLDDLTLYFMHYHSEQEAEQKWHERTARIDMNNLFVIMTERDGCTYQDMQEFDALPFPNKVLFTHRTYPDIKSSFMIKGFENQTDVGDLYEYTGFNGERYYDQFDFVSWFNQTK</sequence>
<gene>
    <name evidence="1" type="ORF">PTQ27_10815</name>
</gene>